<dbReference type="InterPro" id="IPR036282">
    <property type="entry name" value="Glutathione-S-Trfase_C_sf"/>
</dbReference>
<dbReference type="EMBL" id="LR824015">
    <property type="protein sequence ID" value="CAD0200539.1"/>
    <property type="molecule type" value="Genomic_DNA"/>
</dbReference>
<feature type="domain" description="GST C-terminal" evidence="1">
    <location>
        <begin position="1"/>
        <end position="116"/>
    </location>
</feature>
<dbReference type="InterPro" id="IPR010987">
    <property type="entry name" value="Glutathione-S-Trfase_C-like"/>
</dbReference>
<dbReference type="PANTHER" id="PTHR43969">
    <property type="entry name" value="GLUTATHIONE S TRANSFERASE D10, ISOFORM A-RELATED"/>
    <property type="match status" value="1"/>
</dbReference>
<dbReference type="GO" id="GO:0004364">
    <property type="term" value="F:glutathione transferase activity"/>
    <property type="evidence" value="ECO:0007669"/>
    <property type="project" value="TreeGrafter"/>
</dbReference>
<dbReference type="PROSITE" id="PS50405">
    <property type="entry name" value="GST_CTER"/>
    <property type="match status" value="2"/>
</dbReference>
<dbReference type="InterPro" id="IPR004046">
    <property type="entry name" value="GST_C"/>
</dbReference>
<dbReference type="PANTHER" id="PTHR43969:SF9">
    <property type="entry name" value="GLUTATHIONE S TRANSFERASE D10, ISOFORM A-RELATED"/>
    <property type="match status" value="1"/>
</dbReference>
<evidence type="ECO:0000313" key="3">
    <source>
        <dbReference type="Proteomes" id="UP001154114"/>
    </source>
</evidence>
<dbReference type="Pfam" id="PF00043">
    <property type="entry name" value="GST_C"/>
    <property type="match status" value="2"/>
</dbReference>
<sequence>MAIDLYRNDVSASCTTVQLVAAALGLKLNLINMDVHGTDHLKPEFLKIPQVMGAPADPALQKKLEEAFGVLDALLEGNTYAVGDHLTIADLSLVSTVTYLDAAHISLKEYPNLMKFKMPIDLYRSPTSAPCVTVQLVAAALDLELNLIDLNVYGGDHLKPEFLKFPQFMGGKADEALGKKLEEAFGVLDAFLEGNAYAVGDHLTIADLCLVSTIASIEVFDFSFKEYPNISKWYGLVKSSAPQCEELLEKMATTLKGLIAAQKAKQES</sequence>
<dbReference type="GO" id="GO:0006749">
    <property type="term" value="P:glutathione metabolic process"/>
    <property type="evidence" value="ECO:0007669"/>
    <property type="project" value="TreeGrafter"/>
</dbReference>
<evidence type="ECO:0000259" key="1">
    <source>
        <dbReference type="PROSITE" id="PS50405"/>
    </source>
</evidence>
<dbReference type="AlphaFoldDB" id="A0A9N8KX71"/>
<proteinExistence type="predicted"/>
<evidence type="ECO:0000313" key="2">
    <source>
        <dbReference type="EMBL" id="CAD0200539.1"/>
    </source>
</evidence>
<gene>
    <name evidence="2" type="ORF">CINC_LOCUS2224</name>
</gene>
<name>A0A9N8KX71_CHRIL</name>
<dbReference type="CDD" id="cd03177">
    <property type="entry name" value="GST_C_Delta_Epsilon"/>
    <property type="match status" value="1"/>
</dbReference>
<dbReference type="Gene3D" id="1.20.1050.10">
    <property type="match status" value="2"/>
</dbReference>
<accession>A0A9N8KX71</accession>
<feature type="domain" description="GST C-terminal" evidence="1">
    <location>
        <begin position="141"/>
        <end position="267"/>
    </location>
</feature>
<dbReference type="OrthoDB" id="2309723at2759"/>
<reference evidence="2" key="1">
    <citation type="submission" date="2021-12" db="EMBL/GenBank/DDBJ databases">
        <authorList>
            <person name="King R."/>
        </authorList>
    </citation>
    <scope>NUCLEOTIDE SEQUENCE</scope>
</reference>
<dbReference type="InterPro" id="IPR036249">
    <property type="entry name" value="Thioredoxin-like_sf"/>
</dbReference>
<dbReference type="Proteomes" id="UP001154114">
    <property type="component" value="Chromosome 12"/>
</dbReference>
<organism evidence="2 3">
    <name type="scientific">Chrysodeixis includens</name>
    <name type="common">Soybean looper</name>
    <name type="synonym">Pseudoplusia includens</name>
    <dbReference type="NCBI Taxonomy" id="689277"/>
    <lineage>
        <taxon>Eukaryota</taxon>
        <taxon>Metazoa</taxon>
        <taxon>Ecdysozoa</taxon>
        <taxon>Arthropoda</taxon>
        <taxon>Hexapoda</taxon>
        <taxon>Insecta</taxon>
        <taxon>Pterygota</taxon>
        <taxon>Neoptera</taxon>
        <taxon>Endopterygota</taxon>
        <taxon>Lepidoptera</taxon>
        <taxon>Glossata</taxon>
        <taxon>Ditrysia</taxon>
        <taxon>Noctuoidea</taxon>
        <taxon>Noctuidae</taxon>
        <taxon>Plusiinae</taxon>
        <taxon>Chrysodeixis</taxon>
    </lineage>
</organism>
<dbReference type="SUPFAM" id="SSF52833">
    <property type="entry name" value="Thioredoxin-like"/>
    <property type="match status" value="1"/>
</dbReference>
<protein>
    <recommendedName>
        <fullName evidence="1">GST C-terminal domain-containing protein</fullName>
    </recommendedName>
</protein>
<keyword evidence="3" id="KW-1185">Reference proteome</keyword>
<dbReference type="SUPFAM" id="SSF47616">
    <property type="entry name" value="GST C-terminal domain-like"/>
    <property type="match status" value="2"/>
</dbReference>